<dbReference type="EMBL" id="CP122959">
    <property type="protein sequence ID" value="WGI18556.1"/>
    <property type="molecule type" value="Genomic_DNA"/>
</dbReference>
<evidence type="ECO:0000313" key="2">
    <source>
        <dbReference type="Proteomes" id="UP001179858"/>
    </source>
</evidence>
<dbReference type="InterPro" id="IPR053745">
    <property type="entry name" value="Viral_Tail_Comp_sf"/>
</dbReference>
<dbReference type="Proteomes" id="UP001179858">
    <property type="component" value="Chromosome"/>
</dbReference>
<reference evidence="1" key="1">
    <citation type="submission" date="2023-04" db="EMBL/GenBank/DDBJ databases">
        <title>Novel strain of Lactilactobacillus sakei and use thereof.</title>
        <authorList>
            <person name="Kim S.Y."/>
        </authorList>
    </citation>
    <scope>NUCLEOTIDE SEQUENCE</scope>
    <source>
        <strain evidence="1">HUP1</strain>
    </source>
</reference>
<dbReference type="RefSeq" id="WP_280102622.1">
    <property type="nucleotide sequence ID" value="NZ_CP122959.1"/>
</dbReference>
<gene>
    <name evidence="1" type="ORF">QBD03_07295</name>
</gene>
<sequence>MRLAQWYEKIREQFNNDGIKVVFKQPSPSSILPLVHVGPHTDLDVSTKTATLNEVDQQINIWCESTMAPADFEDYVQKVKWSLSKVGRWDNLTTQTMFDDSSGRDLRRALLMITITI</sequence>
<protein>
    <submittedName>
        <fullName evidence="1">Uncharacterized protein</fullName>
    </submittedName>
</protein>
<proteinExistence type="predicted"/>
<organism evidence="1 2">
    <name type="scientific">Latilactobacillus sakei</name>
    <name type="common">Lactobacillus sakei</name>
    <dbReference type="NCBI Taxonomy" id="1599"/>
    <lineage>
        <taxon>Bacteria</taxon>
        <taxon>Bacillati</taxon>
        <taxon>Bacillota</taxon>
        <taxon>Bacilli</taxon>
        <taxon>Lactobacillales</taxon>
        <taxon>Lactobacillaceae</taxon>
        <taxon>Latilactobacillus</taxon>
    </lineage>
</organism>
<evidence type="ECO:0000313" key="1">
    <source>
        <dbReference type="EMBL" id="WGI18556.1"/>
    </source>
</evidence>
<name>A0AAF0K3L6_LATSK</name>
<dbReference type="AlphaFoldDB" id="A0AAF0K3L6"/>
<accession>A0AAF0K3L6</accession>
<dbReference type="Gene3D" id="3.30.2000.30">
    <property type="match status" value="1"/>
</dbReference>